<dbReference type="Proteomes" id="UP000216991">
    <property type="component" value="Unassembled WGS sequence"/>
</dbReference>
<evidence type="ECO:0000259" key="6">
    <source>
        <dbReference type="Pfam" id="PF01103"/>
    </source>
</evidence>
<dbReference type="InterPro" id="IPR000184">
    <property type="entry name" value="Bac_surfAg_D15"/>
</dbReference>
<feature type="chain" id="PRO_5012648939" description="Bacterial surface antigen (D15) domain-containing protein" evidence="5">
    <location>
        <begin position="20"/>
        <end position="652"/>
    </location>
</feature>
<feature type="compositionally biased region" description="Pro residues" evidence="4">
    <location>
        <begin position="23"/>
        <end position="45"/>
    </location>
</feature>
<dbReference type="Gene3D" id="2.40.160.50">
    <property type="entry name" value="membrane protein fhac: a member of the omp85/tpsb transporter family"/>
    <property type="match status" value="1"/>
</dbReference>
<keyword evidence="5" id="KW-0732">Signal</keyword>
<reference evidence="7 8" key="1">
    <citation type="submission" date="2017-07" db="EMBL/GenBank/DDBJ databases">
        <title>Sandarakinorhabdus cyanobacteriorum sp. nov., a novel bacterium isolated from cyanobacterial aggregates in a eutrophic lake.</title>
        <authorList>
            <person name="Cai H."/>
        </authorList>
    </citation>
    <scope>NUCLEOTIDE SEQUENCE [LARGE SCALE GENOMIC DNA]</scope>
    <source>
        <strain evidence="7 8">TH057</strain>
    </source>
</reference>
<dbReference type="Gene3D" id="3.10.20.310">
    <property type="entry name" value="membrane protein fhac"/>
    <property type="match status" value="1"/>
</dbReference>
<gene>
    <name evidence="7" type="ORF">CHU93_14335</name>
</gene>
<keyword evidence="2" id="KW-1134">Transmembrane beta strand</keyword>
<dbReference type="PANTHER" id="PTHR12815:SF42">
    <property type="entry name" value="BACTERIAL SURFACE ANTIGEN (D15) DOMAIN-CONTAINING PROTEIN"/>
    <property type="match status" value="1"/>
</dbReference>
<dbReference type="GO" id="GO:0019867">
    <property type="term" value="C:outer membrane"/>
    <property type="evidence" value="ECO:0007669"/>
    <property type="project" value="InterPro"/>
</dbReference>
<dbReference type="AlphaFoldDB" id="A0A255Y710"/>
<evidence type="ECO:0000256" key="1">
    <source>
        <dbReference type="ARBA" id="ARBA00004370"/>
    </source>
</evidence>
<accession>A0A255Y710</accession>
<evidence type="ECO:0000313" key="7">
    <source>
        <dbReference type="EMBL" id="OYQ25012.1"/>
    </source>
</evidence>
<dbReference type="EMBL" id="NOXT01000123">
    <property type="protein sequence ID" value="OYQ25012.1"/>
    <property type="molecule type" value="Genomic_DNA"/>
</dbReference>
<organism evidence="7 8">
    <name type="scientific">Sandarakinorhabdus cyanobacteriorum</name>
    <dbReference type="NCBI Taxonomy" id="1981098"/>
    <lineage>
        <taxon>Bacteria</taxon>
        <taxon>Pseudomonadati</taxon>
        <taxon>Pseudomonadota</taxon>
        <taxon>Alphaproteobacteria</taxon>
        <taxon>Sphingomonadales</taxon>
        <taxon>Sphingosinicellaceae</taxon>
        <taxon>Sandarakinorhabdus</taxon>
    </lineage>
</organism>
<feature type="domain" description="Bacterial surface antigen (D15)" evidence="6">
    <location>
        <begin position="361"/>
        <end position="652"/>
    </location>
</feature>
<feature type="region of interest" description="Disordered" evidence="4">
    <location>
        <begin position="23"/>
        <end position="65"/>
    </location>
</feature>
<protein>
    <recommendedName>
        <fullName evidence="6">Bacterial surface antigen (D15) domain-containing protein</fullName>
    </recommendedName>
</protein>
<keyword evidence="3" id="KW-0472">Membrane</keyword>
<sequence>MVRLILALLAAGLAVPALAQPVPAPAPAEPNSEPPLPGPDAPLPELPGMEALPWPDITPETAADPEPGAAAIRYQVELKGLNELGLDDEFRGLSSLWLHRGEDTNLAQLGRRIAEDRDLIDLLLRSIGHYGGTVRITTQPPSASRRASLVEVAVEPGPLYRISDLVISAPEGAVGPADPGRIISRLLPIRIGDPLDAARVQAAQTSLPTRLADAGYPFPRILPPDIVVDHAGRDAQFRQAIDLGRRGMFGAISIETTAKGFGNNHVTMLARFKPGDRYSEAGRDDLRRALVQTGLFGGVSVTPVEGAIAEDGRQTVDLKVSTDPAPLRTIALSGGFSTGQGLRAEGSWTHRNLFPPEGAFTARAVAAEREQLAQVELRRRNFRARDRSLLLSGGFSASQQFAFAAETLGVSAALARESNIIWQKDWTWSIGAQALVTSQRDRSAPGDPRRTFTVFALPASLTWDQSGDLLNPSRGFRLTARLSPEFTLRNQSNFNYLKAQFETTAYQPIGDLVLAGRFHIGSIVGASRGVIAPDRRFYAGGGGSVRGYVFQGVGPRNADNVPTGGNSLTEMAVEARYRFQAFGQDVGLVAFVDGGEVSTGTTPAFDRLSLGAGIGARLYTGFGPVRIDIATPINPQRGDPRLVFYVSIGQAF</sequence>
<name>A0A255Y710_9SPHN</name>
<evidence type="ECO:0000313" key="8">
    <source>
        <dbReference type="Proteomes" id="UP000216991"/>
    </source>
</evidence>
<keyword evidence="8" id="KW-1185">Reference proteome</keyword>
<comment type="subcellular location">
    <subcellularLocation>
        <location evidence="1">Membrane</location>
    </subcellularLocation>
</comment>
<evidence type="ECO:0000256" key="5">
    <source>
        <dbReference type="SAM" id="SignalP"/>
    </source>
</evidence>
<feature type="signal peptide" evidence="5">
    <location>
        <begin position="1"/>
        <end position="19"/>
    </location>
</feature>
<evidence type="ECO:0000256" key="3">
    <source>
        <dbReference type="ARBA" id="ARBA00023136"/>
    </source>
</evidence>
<comment type="caution">
    <text evidence="7">The sequence shown here is derived from an EMBL/GenBank/DDBJ whole genome shotgun (WGS) entry which is preliminary data.</text>
</comment>
<dbReference type="InterPro" id="IPR039910">
    <property type="entry name" value="D15-like"/>
</dbReference>
<dbReference type="Pfam" id="PF01103">
    <property type="entry name" value="Omp85"/>
    <property type="match status" value="1"/>
</dbReference>
<proteinExistence type="predicted"/>
<evidence type="ECO:0000256" key="2">
    <source>
        <dbReference type="ARBA" id="ARBA00022452"/>
    </source>
</evidence>
<evidence type="ECO:0000256" key="4">
    <source>
        <dbReference type="SAM" id="MobiDB-lite"/>
    </source>
</evidence>
<keyword evidence="2" id="KW-0812">Transmembrane</keyword>
<dbReference type="PANTHER" id="PTHR12815">
    <property type="entry name" value="SORTING AND ASSEMBLY MACHINERY SAMM50 PROTEIN FAMILY MEMBER"/>
    <property type="match status" value="1"/>
</dbReference>